<gene>
    <name evidence="2" type="ORF">CLODIP_2_CD12139</name>
</gene>
<keyword evidence="1" id="KW-0732">Signal</keyword>
<protein>
    <submittedName>
        <fullName evidence="2">Uncharacterized protein</fullName>
    </submittedName>
</protein>
<evidence type="ECO:0000313" key="3">
    <source>
        <dbReference type="Proteomes" id="UP000494165"/>
    </source>
</evidence>
<keyword evidence="3" id="KW-1185">Reference proteome</keyword>
<comment type="caution">
    <text evidence="2">The sequence shown here is derived from an EMBL/GenBank/DDBJ whole genome shotgun (WGS) entry which is preliminary data.</text>
</comment>
<evidence type="ECO:0000256" key="1">
    <source>
        <dbReference type="SAM" id="SignalP"/>
    </source>
</evidence>
<dbReference type="AlphaFoldDB" id="A0A8S1CQE2"/>
<feature type="chain" id="PRO_5035763642" evidence="1">
    <location>
        <begin position="29"/>
        <end position="103"/>
    </location>
</feature>
<name>A0A8S1CQE2_9INSE</name>
<accession>A0A8S1CQE2</accession>
<dbReference type="EMBL" id="CADEPI010000050">
    <property type="protein sequence ID" value="CAB3370158.1"/>
    <property type="molecule type" value="Genomic_DNA"/>
</dbReference>
<feature type="signal peptide" evidence="1">
    <location>
        <begin position="1"/>
        <end position="28"/>
    </location>
</feature>
<proteinExistence type="predicted"/>
<evidence type="ECO:0000313" key="2">
    <source>
        <dbReference type="EMBL" id="CAB3370158.1"/>
    </source>
</evidence>
<reference evidence="2 3" key="1">
    <citation type="submission" date="2020-04" db="EMBL/GenBank/DDBJ databases">
        <authorList>
            <person name="Alioto T."/>
            <person name="Alioto T."/>
            <person name="Gomez Garrido J."/>
        </authorList>
    </citation>
    <scope>NUCLEOTIDE SEQUENCE [LARGE SCALE GENOMIC DNA]</scope>
</reference>
<organism evidence="2 3">
    <name type="scientific">Cloeon dipterum</name>
    <dbReference type="NCBI Taxonomy" id="197152"/>
    <lineage>
        <taxon>Eukaryota</taxon>
        <taxon>Metazoa</taxon>
        <taxon>Ecdysozoa</taxon>
        <taxon>Arthropoda</taxon>
        <taxon>Hexapoda</taxon>
        <taxon>Insecta</taxon>
        <taxon>Pterygota</taxon>
        <taxon>Palaeoptera</taxon>
        <taxon>Ephemeroptera</taxon>
        <taxon>Pisciforma</taxon>
        <taxon>Baetidae</taxon>
        <taxon>Cloeon</taxon>
    </lineage>
</organism>
<sequence length="103" mass="11411">MCDNLQRPVSDDMKTLVTLLLLVAVCLANEEQASRTKRGFPIPNAFVQQALPYQTFAPFAYSTHPYQFTPNLAAHPFAYIPAPAPQPALYSSPGYEGITKAYF</sequence>
<dbReference type="Proteomes" id="UP000494165">
    <property type="component" value="Unassembled WGS sequence"/>
</dbReference>